<dbReference type="Pfam" id="PF13411">
    <property type="entry name" value="MerR_1"/>
    <property type="match status" value="1"/>
</dbReference>
<dbReference type="SMART" id="SM00422">
    <property type="entry name" value="HTH_MERR"/>
    <property type="match status" value="1"/>
</dbReference>
<protein>
    <submittedName>
        <fullName evidence="3">Methyltransferase domain-containing protein</fullName>
    </submittedName>
</protein>
<dbReference type="PANTHER" id="PTHR30204:SF96">
    <property type="entry name" value="CHROMOSOME-ANCHORING PROTEIN RACA"/>
    <property type="match status" value="1"/>
</dbReference>
<dbReference type="Gene3D" id="6.10.140.1580">
    <property type="match status" value="2"/>
</dbReference>
<dbReference type="Pfam" id="PF13649">
    <property type="entry name" value="Methyltransf_25"/>
    <property type="match status" value="1"/>
</dbReference>
<dbReference type="PROSITE" id="PS50937">
    <property type="entry name" value="HTH_MERR_2"/>
    <property type="match status" value="1"/>
</dbReference>
<dbReference type="Gene3D" id="3.40.50.150">
    <property type="entry name" value="Vaccinia Virus protein VP39"/>
    <property type="match status" value="1"/>
</dbReference>
<evidence type="ECO:0000259" key="2">
    <source>
        <dbReference type="PROSITE" id="PS50937"/>
    </source>
</evidence>
<reference evidence="4" key="1">
    <citation type="submission" date="2023-07" db="EMBL/GenBank/DDBJ databases">
        <title>30 novel species of actinomycetes from the DSMZ collection.</title>
        <authorList>
            <person name="Nouioui I."/>
        </authorList>
    </citation>
    <scope>NUCLEOTIDE SEQUENCE [LARGE SCALE GENOMIC DNA]</scope>
    <source>
        <strain evidence="4">DSM 44399</strain>
    </source>
</reference>
<dbReference type="GO" id="GO:0008168">
    <property type="term" value="F:methyltransferase activity"/>
    <property type="evidence" value="ECO:0007669"/>
    <property type="project" value="UniProtKB-KW"/>
</dbReference>
<dbReference type="InterPro" id="IPR009061">
    <property type="entry name" value="DNA-bd_dom_put_sf"/>
</dbReference>
<dbReference type="Gene3D" id="1.10.1660.10">
    <property type="match status" value="1"/>
</dbReference>
<dbReference type="Proteomes" id="UP001183176">
    <property type="component" value="Unassembled WGS sequence"/>
</dbReference>
<dbReference type="PANTHER" id="PTHR30204">
    <property type="entry name" value="REDOX-CYCLING DRUG-SENSING TRANSCRIPTIONAL ACTIVATOR SOXR"/>
    <property type="match status" value="1"/>
</dbReference>
<accession>A0ABU2JDQ7</accession>
<feature type="domain" description="HTH merR-type" evidence="2">
    <location>
        <begin position="1"/>
        <end position="66"/>
    </location>
</feature>
<dbReference type="EMBL" id="JAVREH010000029">
    <property type="protein sequence ID" value="MDT0263116.1"/>
    <property type="molecule type" value="Genomic_DNA"/>
</dbReference>
<comment type="caution">
    <text evidence="3">The sequence shown here is derived from an EMBL/GenBank/DDBJ whole genome shotgun (WGS) entry which is preliminary data.</text>
</comment>
<organism evidence="3 4">
    <name type="scientific">Jatrophihabitans lederbergiae</name>
    <dbReference type="NCBI Taxonomy" id="3075547"/>
    <lineage>
        <taxon>Bacteria</taxon>
        <taxon>Bacillati</taxon>
        <taxon>Actinomycetota</taxon>
        <taxon>Actinomycetes</taxon>
        <taxon>Jatrophihabitantales</taxon>
        <taxon>Jatrophihabitantaceae</taxon>
        <taxon>Jatrophihabitans</taxon>
    </lineage>
</organism>
<keyword evidence="4" id="KW-1185">Reference proteome</keyword>
<dbReference type="SUPFAM" id="SSF53335">
    <property type="entry name" value="S-adenosyl-L-methionine-dependent methyltransferases"/>
    <property type="match status" value="1"/>
</dbReference>
<gene>
    <name evidence="3" type="ORF">RM423_17140</name>
</gene>
<name>A0ABU2JDQ7_9ACTN</name>
<keyword evidence="3" id="KW-0489">Methyltransferase</keyword>
<evidence type="ECO:0000313" key="4">
    <source>
        <dbReference type="Proteomes" id="UP001183176"/>
    </source>
</evidence>
<dbReference type="PROSITE" id="PS00552">
    <property type="entry name" value="HTH_MERR_1"/>
    <property type="match status" value="1"/>
</dbReference>
<sequence length="401" mass="43564">MGELSRATGLSVRVLRHWEQLGLVTPARTASGHRRYGAAEVTRLYRALALRRTGLSLRQVATLLEEQDPDPSSTLRAHLAELDEDLRRRGGLRDRLASALAGLEGTDPANHGESGTDAQLLMKVIETMMMFEQYVHGYRPEENLRLHDQAGTLVELLHGDTGYPPGSTVLEVGCGVGAQTVTLAGRSPGARITSVDISTDSLAEAKKRIAAAGIDTVTFASADVFALPHHDGALAAEMFDHVFVCFLLEHLPRPVEALTRLRSMLKPGGSLTVIEGDHGSTYFHPDSDAAQDTIDCQITLQRHAKGDALIGRRLYPLLAEAGCHDVTVSPRMVYVDATRPDLVDGFIRKTFTAMIAGVREPAIAAGLIDADRFDTGIRDLERTTEPDGVFCYTFFKATATR</sequence>
<dbReference type="InterPro" id="IPR000551">
    <property type="entry name" value="MerR-type_HTH_dom"/>
</dbReference>
<dbReference type="InterPro" id="IPR029063">
    <property type="entry name" value="SAM-dependent_MTases_sf"/>
</dbReference>
<evidence type="ECO:0000256" key="1">
    <source>
        <dbReference type="ARBA" id="ARBA00023125"/>
    </source>
</evidence>
<dbReference type="InterPro" id="IPR047057">
    <property type="entry name" value="MerR_fam"/>
</dbReference>
<dbReference type="GO" id="GO:0032259">
    <property type="term" value="P:methylation"/>
    <property type="evidence" value="ECO:0007669"/>
    <property type="project" value="UniProtKB-KW"/>
</dbReference>
<dbReference type="RefSeq" id="WP_311424263.1">
    <property type="nucleotide sequence ID" value="NZ_JAVREH010000029.1"/>
</dbReference>
<dbReference type="InterPro" id="IPR041698">
    <property type="entry name" value="Methyltransf_25"/>
</dbReference>
<keyword evidence="3" id="KW-0808">Transferase</keyword>
<dbReference type="SUPFAM" id="SSF46955">
    <property type="entry name" value="Putative DNA-binding domain"/>
    <property type="match status" value="1"/>
</dbReference>
<keyword evidence="1" id="KW-0238">DNA-binding</keyword>
<evidence type="ECO:0000313" key="3">
    <source>
        <dbReference type="EMBL" id="MDT0263116.1"/>
    </source>
</evidence>
<dbReference type="CDD" id="cd02440">
    <property type="entry name" value="AdoMet_MTases"/>
    <property type="match status" value="1"/>
</dbReference>
<proteinExistence type="predicted"/>